<evidence type="ECO:0000259" key="4">
    <source>
        <dbReference type="Pfam" id="PF13359"/>
    </source>
</evidence>
<evidence type="ECO:0000259" key="5">
    <source>
        <dbReference type="Pfam" id="PF13613"/>
    </source>
</evidence>
<evidence type="ECO:0000256" key="3">
    <source>
        <dbReference type="SAM" id="Coils"/>
    </source>
</evidence>
<dbReference type="PANTHER" id="PTHR23080">
    <property type="entry name" value="THAP DOMAIN PROTEIN"/>
    <property type="match status" value="1"/>
</dbReference>
<dbReference type="RefSeq" id="XP_002738259.1">
    <property type="nucleotide sequence ID" value="XM_002738213.1"/>
</dbReference>
<sequence length="343" mass="38862">MLLVEIDNLRMERDEAREEIARLKKRINQLEKCSTVSSNSVAESDCNCNLMTGLSWAVFLQLFAALSVSFGEFSCTRDSLPLREQFFITLIKLRHGVTFDFLAHIRGCPKSTVINYFWKWTDLIHSKLGFMVQWPTRENIFNKIPPIFKKKFPRLTSIIDCFEIFIDAPKTLLARAQCYSSYKKHTTVKVFISCSPLGQINFISSAWGGRVSDVHLVRESGFISPKLHFPEDQILADRGFTLVEDFATSCSAHLIIPAFTKGKLQLSAEEVENSRKISSVRIHIERVIGNMKNRYTILQGPLPIRMIQSLKNEAMGAELASIDKLVKVCAVLTNMGGSIVYAE</sequence>
<name>A0ABM0GVK3_SACKO</name>
<dbReference type="GeneID" id="100366718"/>
<evidence type="ECO:0000256" key="2">
    <source>
        <dbReference type="ARBA" id="ARBA00022723"/>
    </source>
</evidence>
<dbReference type="Pfam" id="PF13613">
    <property type="entry name" value="HTH_Tnp_4"/>
    <property type="match status" value="1"/>
</dbReference>
<dbReference type="InterPro" id="IPR027805">
    <property type="entry name" value="Transposase_HTH_dom"/>
</dbReference>
<comment type="cofactor">
    <cofactor evidence="1">
        <name>a divalent metal cation</name>
        <dbReference type="ChEBI" id="CHEBI:60240"/>
    </cofactor>
</comment>
<protein>
    <submittedName>
        <fullName evidence="7">Uncharacterized protein LOC100366718</fullName>
    </submittedName>
</protein>
<evidence type="ECO:0000256" key="1">
    <source>
        <dbReference type="ARBA" id="ARBA00001968"/>
    </source>
</evidence>
<dbReference type="InterPro" id="IPR027806">
    <property type="entry name" value="HARBI1_dom"/>
</dbReference>
<dbReference type="Proteomes" id="UP000694865">
    <property type="component" value="Unplaced"/>
</dbReference>
<dbReference type="PANTHER" id="PTHR23080:SF143">
    <property type="entry name" value="SI:DKEY-56D12.4"/>
    <property type="match status" value="1"/>
</dbReference>
<keyword evidence="3" id="KW-0175">Coiled coil</keyword>
<organism evidence="6 7">
    <name type="scientific">Saccoglossus kowalevskii</name>
    <name type="common">Acorn worm</name>
    <dbReference type="NCBI Taxonomy" id="10224"/>
    <lineage>
        <taxon>Eukaryota</taxon>
        <taxon>Metazoa</taxon>
        <taxon>Hemichordata</taxon>
        <taxon>Enteropneusta</taxon>
        <taxon>Harrimaniidae</taxon>
        <taxon>Saccoglossus</taxon>
    </lineage>
</organism>
<keyword evidence="2" id="KW-0479">Metal-binding</keyword>
<gene>
    <name evidence="7" type="primary">LOC100366718</name>
</gene>
<feature type="domain" description="Transposase Helix-turn-helix" evidence="5">
    <location>
        <begin position="79"/>
        <end position="128"/>
    </location>
</feature>
<evidence type="ECO:0000313" key="7">
    <source>
        <dbReference type="RefSeq" id="XP_002738259.1"/>
    </source>
</evidence>
<feature type="coiled-coil region" evidence="3">
    <location>
        <begin position="6"/>
        <end position="33"/>
    </location>
</feature>
<proteinExistence type="predicted"/>
<keyword evidence="6" id="KW-1185">Reference proteome</keyword>
<reference evidence="7" key="1">
    <citation type="submission" date="2025-08" db="UniProtKB">
        <authorList>
            <consortium name="RefSeq"/>
        </authorList>
    </citation>
    <scope>IDENTIFICATION</scope>
    <source>
        <tissue evidence="7">Testes</tissue>
    </source>
</reference>
<accession>A0ABM0GVK3</accession>
<dbReference type="Pfam" id="PF13359">
    <property type="entry name" value="DDE_Tnp_4"/>
    <property type="match status" value="1"/>
</dbReference>
<evidence type="ECO:0000313" key="6">
    <source>
        <dbReference type="Proteomes" id="UP000694865"/>
    </source>
</evidence>
<feature type="domain" description="DDE Tnp4" evidence="4">
    <location>
        <begin position="159"/>
        <end position="334"/>
    </location>
</feature>